<protein>
    <submittedName>
        <fullName evidence="2">Uncharacterized protein</fullName>
    </submittedName>
</protein>
<dbReference type="Gene3D" id="1.25.40.180">
    <property type="match status" value="1"/>
</dbReference>
<sequence>MATLKSFMANKAAEREGRNNSVPDGADHMGAIQGNEFPNRQGQLNFEFARAQISADQGVGSAPALIKAEKLDFLQGQPIDSGITTPDILKGVISLIFDKAFLEPTFCPIPGAVGMIPGMPGLDADNWKVPRSRTMPRDINFGSNRSPLGVFPLLVLTLKKNGRSGRRVLT</sequence>
<evidence type="ECO:0000313" key="3">
    <source>
        <dbReference type="Proteomes" id="UP000006729"/>
    </source>
</evidence>
<gene>
    <name evidence="2" type="ORF">POPTR_010G143800</name>
</gene>
<reference evidence="2 3" key="1">
    <citation type="journal article" date="2006" name="Science">
        <title>The genome of black cottonwood, Populus trichocarpa (Torr. &amp; Gray).</title>
        <authorList>
            <person name="Tuskan G.A."/>
            <person name="Difazio S."/>
            <person name="Jansson S."/>
            <person name="Bohlmann J."/>
            <person name="Grigoriev I."/>
            <person name="Hellsten U."/>
            <person name="Putnam N."/>
            <person name="Ralph S."/>
            <person name="Rombauts S."/>
            <person name="Salamov A."/>
            <person name="Schein J."/>
            <person name="Sterck L."/>
            <person name="Aerts A."/>
            <person name="Bhalerao R.R."/>
            <person name="Bhalerao R.P."/>
            <person name="Blaudez D."/>
            <person name="Boerjan W."/>
            <person name="Brun A."/>
            <person name="Brunner A."/>
            <person name="Busov V."/>
            <person name="Campbell M."/>
            <person name="Carlson J."/>
            <person name="Chalot M."/>
            <person name="Chapman J."/>
            <person name="Chen G.L."/>
            <person name="Cooper D."/>
            <person name="Coutinho P.M."/>
            <person name="Couturier J."/>
            <person name="Covert S."/>
            <person name="Cronk Q."/>
            <person name="Cunningham R."/>
            <person name="Davis J."/>
            <person name="Degroeve S."/>
            <person name="Dejardin A."/>
            <person name="Depamphilis C."/>
            <person name="Detter J."/>
            <person name="Dirks B."/>
            <person name="Dubchak I."/>
            <person name="Duplessis S."/>
            <person name="Ehlting J."/>
            <person name="Ellis B."/>
            <person name="Gendler K."/>
            <person name="Goodstein D."/>
            <person name="Gribskov M."/>
            <person name="Grimwood J."/>
            <person name="Groover A."/>
            <person name="Gunter L."/>
            <person name="Hamberger B."/>
            <person name="Heinze B."/>
            <person name="Helariutta Y."/>
            <person name="Henrissat B."/>
            <person name="Holligan D."/>
            <person name="Holt R."/>
            <person name="Huang W."/>
            <person name="Islam-Faridi N."/>
            <person name="Jones S."/>
            <person name="Jones-Rhoades M."/>
            <person name="Jorgensen R."/>
            <person name="Joshi C."/>
            <person name="Kangasjarvi J."/>
            <person name="Karlsson J."/>
            <person name="Kelleher C."/>
            <person name="Kirkpatrick R."/>
            <person name="Kirst M."/>
            <person name="Kohler A."/>
            <person name="Kalluri U."/>
            <person name="Larimer F."/>
            <person name="Leebens-Mack J."/>
            <person name="Leple J.C."/>
            <person name="Locascio P."/>
            <person name="Lou Y."/>
            <person name="Lucas S."/>
            <person name="Martin F."/>
            <person name="Montanini B."/>
            <person name="Napoli C."/>
            <person name="Nelson D.R."/>
            <person name="Nelson C."/>
            <person name="Nieminen K."/>
            <person name="Nilsson O."/>
            <person name="Pereda V."/>
            <person name="Peter G."/>
            <person name="Philippe R."/>
            <person name="Pilate G."/>
            <person name="Poliakov A."/>
            <person name="Razumovskaya J."/>
            <person name="Richardson P."/>
            <person name="Rinaldi C."/>
            <person name="Ritland K."/>
            <person name="Rouze P."/>
            <person name="Ryaboy D."/>
            <person name="Schmutz J."/>
            <person name="Schrader J."/>
            <person name="Segerman B."/>
            <person name="Shin H."/>
            <person name="Siddiqui A."/>
            <person name="Sterky F."/>
            <person name="Terry A."/>
            <person name="Tsai C.J."/>
            <person name="Uberbacher E."/>
            <person name="Unneberg P."/>
            <person name="Vahala J."/>
            <person name="Wall K."/>
            <person name="Wessler S."/>
            <person name="Yang G."/>
            <person name="Yin T."/>
            <person name="Douglas C."/>
            <person name="Marra M."/>
            <person name="Sandberg G."/>
            <person name="Van de Peer Y."/>
            <person name="Rokhsar D."/>
        </authorList>
    </citation>
    <scope>NUCLEOTIDE SEQUENCE [LARGE SCALE GENOMIC DNA]</scope>
    <source>
        <strain evidence="3">cv. Nisqually</strain>
    </source>
</reference>
<evidence type="ECO:0000313" key="2">
    <source>
        <dbReference type="EMBL" id="PNT16492.1"/>
    </source>
</evidence>
<dbReference type="InParanoid" id="A0A2K1YTY1"/>
<dbReference type="AlphaFoldDB" id="A0A2K1YTY1"/>
<dbReference type="Proteomes" id="UP000006729">
    <property type="component" value="Chromosome 10"/>
</dbReference>
<keyword evidence="3" id="KW-1185">Reference proteome</keyword>
<evidence type="ECO:0000256" key="1">
    <source>
        <dbReference type="SAM" id="MobiDB-lite"/>
    </source>
</evidence>
<accession>A0A2K1YTY1</accession>
<name>A0A2K1YTY1_POPTR</name>
<feature type="region of interest" description="Disordered" evidence="1">
    <location>
        <begin position="10"/>
        <end position="36"/>
    </location>
</feature>
<organism evidence="2 3">
    <name type="scientific">Populus trichocarpa</name>
    <name type="common">Western balsam poplar</name>
    <name type="synonym">Populus balsamifera subsp. trichocarpa</name>
    <dbReference type="NCBI Taxonomy" id="3694"/>
    <lineage>
        <taxon>Eukaryota</taxon>
        <taxon>Viridiplantae</taxon>
        <taxon>Streptophyta</taxon>
        <taxon>Embryophyta</taxon>
        <taxon>Tracheophyta</taxon>
        <taxon>Spermatophyta</taxon>
        <taxon>Magnoliopsida</taxon>
        <taxon>eudicotyledons</taxon>
        <taxon>Gunneridae</taxon>
        <taxon>Pentapetalae</taxon>
        <taxon>rosids</taxon>
        <taxon>fabids</taxon>
        <taxon>Malpighiales</taxon>
        <taxon>Salicaceae</taxon>
        <taxon>Saliceae</taxon>
        <taxon>Populus</taxon>
    </lineage>
</organism>
<dbReference type="EMBL" id="CM009299">
    <property type="protein sequence ID" value="PNT16492.1"/>
    <property type="molecule type" value="Genomic_DNA"/>
</dbReference>
<dbReference type="STRING" id="3694.A0A2K1YTY1"/>
<proteinExistence type="predicted"/>